<dbReference type="Proteomes" id="UP000477488">
    <property type="component" value="Unassembled WGS sequence"/>
</dbReference>
<evidence type="ECO:0000256" key="2">
    <source>
        <dbReference type="SAM" id="SignalP"/>
    </source>
</evidence>
<evidence type="ECO:0000313" key="4">
    <source>
        <dbReference type="Proteomes" id="UP000477488"/>
    </source>
</evidence>
<keyword evidence="2" id="KW-0732">Signal</keyword>
<feature type="chain" id="PRO_5027072835" evidence="2">
    <location>
        <begin position="20"/>
        <end position="197"/>
    </location>
</feature>
<gene>
    <name evidence="3" type="ORF">FYJ44_05050</name>
</gene>
<dbReference type="EMBL" id="VUMH01000004">
    <property type="protein sequence ID" value="MSS27427.1"/>
    <property type="molecule type" value="Genomic_DNA"/>
</dbReference>
<name>A0A6L5XJT7_9BACT</name>
<keyword evidence="4" id="KW-1185">Reference proteome</keyword>
<feature type="signal peptide" evidence="2">
    <location>
        <begin position="1"/>
        <end position="19"/>
    </location>
</feature>
<dbReference type="Pfam" id="PF06693">
    <property type="entry name" value="DUF1190"/>
    <property type="match status" value="1"/>
</dbReference>
<comment type="caution">
    <text evidence="3">The sequence shown here is derived from an EMBL/GenBank/DDBJ whole genome shotgun (WGS) entry which is preliminary data.</text>
</comment>
<protein>
    <submittedName>
        <fullName evidence="3">DUF1190 domain-containing protein</fullName>
    </submittedName>
</protein>
<proteinExistence type="predicted"/>
<dbReference type="PROSITE" id="PS51257">
    <property type="entry name" value="PROKAR_LIPOPROTEIN"/>
    <property type="match status" value="1"/>
</dbReference>
<dbReference type="InterPro" id="IPR009576">
    <property type="entry name" value="Biofilm_formation_YgiB"/>
</dbReference>
<evidence type="ECO:0000256" key="1">
    <source>
        <dbReference type="SAM" id="MobiDB-lite"/>
    </source>
</evidence>
<feature type="compositionally biased region" description="Gly residues" evidence="1">
    <location>
        <begin position="182"/>
        <end position="197"/>
    </location>
</feature>
<organism evidence="3 4">
    <name type="scientific">Desulfovibrio porci</name>
    <dbReference type="NCBI Taxonomy" id="2605782"/>
    <lineage>
        <taxon>Bacteria</taxon>
        <taxon>Pseudomonadati</taxon>
        <taxon>Thermodesulfobacteriota</taxon>
        <taxon>Desulfovibrionia</taxon>
        <taxon>Desulfovibrionales</taxon>
        <taxon>Desulfovibrionaceae</taxon>
        <taxon>Desulfovibrio</taxon>
    </lineage>
</organism>
<dbReference type="AlphaFoldDB" id="A0A6L5XJT7"/>
<sequence>MKRSRAISLLLMGSLAAGSAGCSSEKIEEGTYTFTSLNECVASAMFSESECRELAARALAETPRFSSQEECEAKFGAGACTRPDAQPGQEGTAVQQHSGGMWMPMMMGFMAGRFLGGGGMMQGSQGLYRDPAANPQQGRSFRTATGDTVKPGPGGRVANPSPRLTQSMQHNARPVMSRSGSGARGGFFGGGARGAAS</sequence>
<feature type="compositionally biased region" description="Polar residues" evidence="1">
    <location>
        <begin position="134"/>
        <end position="146"/>
    </location>
</feature>
<reference evidence="3 4" key="1">
    <citation type="submission" date="2019-09" db="EMBL/GenBank/DDBJ databases">
        <title>In-depth cultivation of the pig gut microbiome towards novel bacterial diversity and tailored functional studies.</title>
        <authorList>
            <person name="Wylensek D."/>
            <person name="Hitch T.C.A."/>
            <person name="Clavel T."/>
        </authorList>
    </citation>
    <scope>NUCLEOTIDE SEQUENCE [LARGE SCALE GENOMIC DNA]</scope>
    <source>
        <strain evidence="3 4">PG-178-WT-4</strain>
    </source>
</reference>
<accession>A0A6L5XJT7</accession>
<evidence type="ECO:0000313" key="3">
    <source>
        <dbReference type="EMBL" id="MSS27427.1"/>
    </source>
</evidence>
<feature type="region of interest" description="Disordered" evidence="1">
    <location>
        <begin position="132"/>
        <end position="197"/>
    </location>
</feature>